<evidence type="ECO:0000259" key="7">
    <source>
        <dbReference type="PROSITE" id="PS50114"/>
    </source>
</evidence>
<dbReference type="GO" id="GO:0000122">
    <property type="term" value="P:negative regulation of transcription by RNA polymerase II"/>
    <property type="evidence" value="ECO:0007669"/>
    <property type="project" value="TreeGrafter"/>
</dbReference>
<feature type="non-terminal residue" evidence="8">
    <location>
        <position position="1"/>
    </location>
</feature>
<dbReference type="SUPFAM" id="SSF57716">
    <property type="entry name" value="Glucocorticoid receptor-like (DNA-binding domain)"/>
    <property type="match status" value="1"/>
</dbReference>
<gene>
    <name evidence="8" type="ORF">J3R30DRAFT_3232973</name>
</gene>
<dbReference type="GO" id="GO:0000981">
    <property type="term" value="F:DNA-binding transcription factor activity, RNA polymerase II-specific"/>
    <property type="evidence" value="ECO:0007669"/>
    <property type="project" value="TreeGrafter"/>
</dbReference>
<sequence>CSNCSTSTTPLWRKTDEGKLLCNACGLYVKLHGHNRPVHLRTDVIRQRSR</sequence>
<keyword evidence="4" id="KW-0862">Zinc</keyword>
<evidence type="ECO:0000256" key="4">
    <source>
        <dbReference type="ARBA" id="ARBA00022833"/>
    </source>
</evidence>
<comment type="caution">
    <text evidence="8">The sequence shown here is derived from an EMBL/GenBank/DDBJ whole genome shotgun (WGS) entry which is preliminary data.</text>
</comment>
<keyword evidence="5" id="KW-0539">Nucleus</keyword>
<dbReference type="EMBL" id="JAOTPV010000030">
    <property type="protein sequence ID" value="KAJ4469895.1"/>
    <property type="molecule type" value="Genomic_DNA"/>
</dbReference>
<comment type="subcellular location">
    <subcellularLocation>
        <location evidence="1">Nucleus</location>
    </subcellularLocation>
</comment>
<proteinExistence type="predicted"/>
<dbReference type="InterPro" id="IPR039355">
    <property type="entry name" value="Transcription_factor_GATA"/>
</dbReference>
<dbReference type="PROSITE" id="PS00344">
    <property type="entry name" value="GATA_ZN_FINGER_1"/>
    <property type="match status" value="1"/>
</dbReference>
<dbReference type="GO" id="GO:0045944">
    <property type="term" value="P:positive regulation of transcription by RNA polymerase II"/>
    <property type="evidence" value="ECO:0007669"/>
    <property type="project" value="TreeGrafter"/>
</dbReference>
<evidence type="ECO:0000256" key="3">
    <source>
        <dbReference type="ARBA" id="ARBA00022771"/>
    </source>
</evidence>
<dbReference type="GO" id="GO:0005634">
    <property type="term" value="C:nucleus"/>
    <property type="evidence" value="ECO:0007669"/>
    <property type="project" value="UniProtKB-SubCell"/>
</dbReference>
<evidence type="ECO:0000256" key="2">
    <source>
        <dbReference type="ARBA" id="ARBA00022723"/>
    </source>
</evidence>
<dbReference type="Gene3D" id="3.30.50.10">
    <property type="entry name" value="Erythroid Transcription Factor GATA-1, subunit A"/>
    <property type="match status" value="1"/>
</dbReference>
<evidence type="ECO:0000313" key="9">
    <source>
        <dbReference type="Proteomes" id="UP001150266"/>
    </source>
</evidence>
<dbReference type="Proteomes" id="UP001150266">
    <property type="component" value="Unassembled WGS sequence"/>
</dbReference>
<dbReference type="PROSITE" id="PS50114">
    <property type="entry name" value="GATA_ZN_FINGER_2"/>
    <property type="match status" value="1"/>
</dbReference>
<organism evidence="8 9">
    <name type="scientific">Lentinula aciculospora</name>
    <dbReference type="NCBI Taxonomy" id="153920"/>
    <lineage>
        <taxon>Eukaryota</taxon>
        <taxon>Fungi</taxon>
        <taxon>Dikarya</taxon>
        <taxon>Basidiomycota</taxon>
        <taxon>Agaricomycotina</taxon>
        <taxon>Agaricomycetes</taxon>
        <taxon>Agaricomycetidae</taxon>
        <taxon>Agaricales</taxon>
        <taxon>Marasmiineae</taxon>
        <taxon>Omphalotaceae</taxon>
        <taxon>Lentinula</taxon>
    </lineage>
</organism>
<dbReference type="OrthoDB" id="515401at2759"/>
<protein>
    <recommendedName>
        <fullName evidence="7">GATA-type domain-containing protein</fullName>
    </recommendedName>
</protein>
<dbReference type="InterPro" id="IPR013088">
    <property type="entry name" value="Znf_NHR/GATA"/>
</dbReference>
<evidence type="ECO:0000256" key="5">
    <source>
        <dbReference type="ARBA" id="ARBA00023242"/>
    </source>
</evidence>
<feature type="non-terminal residue" evidence="8">
    <location>
        <position position="50"/>
    </location>
</feature>
<dbReference type="AlphaFoldDB" id="A0A9W9DHS7"/>
<keyword evidence="3 6" id="KW-0863">Zinc-finger</keyword>
<keyword evidence="9" id="KW-1185">Reference proteome</keyword>
<dbReference type="Pfam" id="PF00320">
    <property type="entry name" value="GATA"/>
    <property type="match status" value="1"/>
</dbReference>
<dbReference type="PANTHER" id="PTHR10071:SF281">
    <property type="entry name" value="BOX A-BINDING FACTOR-RELATED"/>
    <property type="match status" value="1"/>
</dbReference>
<dbReference type="CDD" id="cd00202">
    <property type="entry name" value="ZnF_GATA"/>
    <property type="match status" value="1"/>
</dbReference>
<dbReference type="InterPro" id="IPR000679">
    <property type="entry name" value="Znf_GATA"/>
</dbReference>
<dbReference type="GO" id="GO:0008270">
    <property type="term" value="F:zinc ion binding"/>
    <property type="evidence" value="ECO:0007669"/>
    <property type="project" value="UniProtKB-KW"/>
</dbReference>
<evidence type="ECO:0000313" key="8">
    <source>
        <dbReference type="EMBL" id="KAJ4469895.1"/>
    </source>
</evidence>
<dbReference type="PANTHER" id="PTHR10071">
    <property type="entry name" value="TRANSCRIPTION FACTOR GATA FAMILY MEMBER"/>
    <property type="match status" value="1"/>
</dbReference>
<feature type="domain" description="GATA-type" evidence="7">
    <location>
        <begin position="1"/>
        <end position="48"/>
    </location>
</feature>
<evidence type="ECO:0000256" key="6">
    <source>
        <dbReference type="PROSITE-ProRule" id="PRU00094"/>
    </source>
</evidence>
<accession>A0A9W9DHS7</accession>
<dbReference type="SMART" id="SM00401">
    <property type="entry name" value="ZnF_GATA"/>
    <property type="match status" value="1"/>
</dbReference>
<keyword evidence="2" id="KW-0479">Metal-binding</keyword>
<reference evidence="8" key="1">
    <citation type="submission" date="2022-08" db="EMBL/GenBank/DDBJ databases">
        <title>A Global Phylogenomic Analysis of the Shiitake Genus Lentinula.</title>
        <authorList>
            <consortium name="DOE Joint Genome Institute"/>
            <person name="Sierra-Patev S."/>
            <person name="Min B."/>
            <person name="Naranjo-Ortiz M."/>
            <person name="Looney B."/>
            <person name="Konkel Z."/>
            <person name="Slot J.C."/>
            <person name="Sakamoto Y."/>
            <person name="Steenwyk J.L."/>
            <person name="Rokas A."/>
            <person name="Carro J."/>
            <person name="Camarero S."/>
            <person name="Ferreira P."/>
            <person name="Molpeceres G."/>
            <person name="Ruiz-Duenas F.J."/>
            <person name="Serrano A."/>
            <person name="Henrissat B."/>
            <person name="Drula E."/>
            <person name="Hughes K.W."/>
            <person name="Mata J.L."/>
            <person name="Ishikawa N.K."/>
            <person name="Vargas-Isla R."/>
            <person name="Ushijima S."/>
            <person name="Smith C.A."/>
            <person name="Ahrendt S."/>
            <person name="Andreopoulos W."/>
            <person name="He G."/>
            <person name="Labutti K."/>
            <person name="Lipzen A."/>
            <person name="Ng V."/>
            <person name="Riley R."/>
            <person name="Sandor L."/>
            <person name="Barry K."/>
            <person name="Martinez A.T."/>
            <person name="Xiao Y."/>
            <person name="Gibbons J.G."/>
            <person name="Terashima K."/>
            <person name="Grigoriev I.V."/>
            <person name="Hibbett D.S."/>
        </authorList>
    </citation>
    <scope>NUCLEOTIDE SEQUENCE</scope>
    <source>
        <strain evidence="8">JLM2183</strain>
    </source>
</reference>
<dbReference type="GO" id="GO:0000978">
    <property type="term" value="F:RNA polymerase II cis-regulatory region sequence-specific DNA binding"/>
    <property type="evidence" value="ECO:0007669"/>
    <property type="project" value="TreeGrafter"/>
</dbReference>
<name>A0A9W9DHS7_9AGAR</name>
<evidence type="ECO:0000256" key="1">
    <source>
        <dbReference type="ARBA" id="ARBA00004123"/>
    </source>
</evidence>